<feature type="domain" description="TonB-dependent receptor-like beta-barrel" evidence="14">
    <location>
        <begin position="289"/>
        <end position="704"/>
    </location>
</feature>
<keyword evidence="9 11" id="KW-0472">Membrane</keyword>
<dbReference type="Proteomes" id="UP001359886">
    <property type="component" value="Unassembled WGS sequence"/>
</dbReference>
<organism evidence="16 17">
    <name type="scientific">Elongatibacter sediminis</name>
    <dbReference type="NCBI Taxonomy" id="3119006"/>
    <lineage>
        <taxon>Bacteria</taxon>
        <taxon>Pseudomonadati</taxon>
        <taxon>Pseudomonadota</taxon>
        <taxon>Gammaproteobacteria</taxon>
        <taxon>Chromatiales</taxon>
        <taxon>Wenzhouxiangellaceae</taxon>
        <taxon>Elongatibacter</taxon>
    </lineage>
</organism>
<feature type="chain" id="PRO_5043779539" evidence="13">
    <location>
        <begin position="26"/>
        <end position="738"/>
    </location>
</feature>
<evidence type="ECO:0000256" key="1">
    <source>
        <dbReference type="ARBA" id="ARBA00004571"/>
    </source>
</evidence>
<protein>
    <submittedName>
        <fullName evidence="16">TonB-dependent receptor</fullName>
    </submittedName>
</protein>
<keyword evidence="5 11" id="KW-0812">Transmembrane</keyword>
<keyword evidence="10 11" id="KW-0998">Cell outer membrane</keyword>
<comment type="subcellular location">
    <subcellularLocation>
        <location evidence="1 11">Cell outer membrane</location>
        <topology evidence="1 11">Multi-pass membrane protein</topology>
    </subcellularLocation>
</comment>
<comment type="similarity">
    <text evidence="11 12">Belongs to the TonB-dependent receptor family.</text>
</comment>
<sequence>MHGTFMRKTLVLTIAGVLGTPAAMAQNLALEEVLVTAQKREQTLTEVPAAVSAISGEMVKEYLNGAQDIRALAARVPGLNIETSNGRTQPRFYLRGLGNIDFDVNANQPVAMIFDEISLENNTLRSLPLFDIERIEVLKGPQGSLFGRNTNAGVIKIDSVRPSEERNGYLSAAYGSRETFVVEGASNFSLSDNFHMRASLKYQERGKWIDNTVNGPGDDFGGFEEFAWRLQFQWDATDSFSAHLKLHGFNQDGSDPNVFYANAIALGSSGLRPEFDEEIVSNDSGDIADLTLDHYGGALTLEWSFSDDLSFTSITGYDTLENFQSADVDGGEISFNPADIGQLGKQVFFGVATGDGLDDLEQFTQEFRLAGQSDRLFYQVGFFYFDEDFDLINQDFLTPPLTAIVTQHTKSHAFFGQFEYSFSDTIALTVGGRWTDDEKDLSVGPGVAGGFVAPASIEVQDDFFNWDVALTYDMSDDWTWYGRVATGSRGPVTLGRFGFVSSAKTEDTLSAEIGFKARLLDDRMRWNTSVYQFKNDDQQLTATGGAANVNQLLNADQVDGFGIESEVDLQVTENLFVSANFSYNDTEIDDPGLRDDLCGSAPTCTGLDPVAGTRVGPFGPVTEVFIDGNPLPRTPEWIFNFLLEYTHPVQNGEIYFNTDWNYRDESNLFLHESIEFVQEERWLGGLRVGYRTANGMDFALVGRNITDEVTVEGGINFLNLTAFVNEPAYWGGEFRWSF</sequence>
<feature type="domain" description="TonB-dependent receptor plug" evidence="15">
    <location>
        <begin position="44"/>
        <end position="154"/>
    </location>
</feature>
<comment type="caution">
    <text evidence="16">The sequence shown here is derived from an EMBL/GenBank/DDBJ whole genome shotgun (WGS) entry which is preliminary data.</text>
</comment>
<evidence type="ECO:0000256" key="7">
    <source>
        <dbReference type="ARBA" id="ARBA00023065"/>
    </source>
</evidence>
<name>A0AAW9R999_9GAMM</name>
<evidence type="ECO:0000256" key="8">
    <source>
        <dbReference type="ARBA" id="ARBA00023077"/>
    </source>
</evidence>
<evidence type="ECO:0000256" key="2">
    <source>
        <dbReference type="ARBA" id="ARBA00022448"/>
    </source>
</evidence>
<reference evidence="16 17" key="1">
    <citation type="submission" date="2024-02" db="EMBL/GenBank/DDBJ databases">
        <title>A novel Wenzhouxiangellaceae bacterium, isolated from coastal sediments.</title>
        <authorList>
            <person name="Du Z.-J."/>
            <person name="Ye Y.-Q."/>
            <person name="Zhang X.-Y."/>
        </authorList>
    </citation>
    <scope>NUCLEOTIDE SEQUENCE [LARGE SCALE GENOMIC DNA]</scope>
    <source>
        <strain evidence="16 17">CH-27</strain>
    </source>
</reference>
<keyword evidence="6" id="KW-0408">Iron</keyword>
<keyword evidence="7" id="KW-0406">Ion transport</keyword>
<feature type="signal peptide" evidence="13">
    <location>
        <begin position="1"/>
        <end position="25"/>
    </location>
</feature>
<evidence type="ECO:0000256" key="13">
    <source>
        <dbReference type="SAM" id="SignalP"/>
    </source>
</evidence>
<dbReference type="InterPro" id="IPR012910">
    <property type="entry name" value="Plug_dom"/>
</dbReference>
<keyword evidence="8 12" id="KW-0798">TonB box</keyword>
<dbReference type="PANTHER" id="PTHR32552:SF81">
    <property type="entry name" value="TONB-DEPENDENT OUTER MEMBRANE RECEPTOR"/>
    <property type="match status" value="1"/>
</dbReference>
<keyword evidence="2 11" id="KW-0813">Transport</keyword>
<evidence type="ECO:0000259" key="15">
    <source>
        <dbReference type="Pfam" id="PF07715"/>
    </source>
</evidence>
<evidence type="ECO:0000313" key="16">
    <source>
        <dbReference type="EMBL" id="MEJ8568075.1"/>
    </source>
</evidence>
<gene>
    <name evidence="16" type="ORF">V3330_10595</name>
</gene>
<accession>A0AAW9R999</accession>
<dbReference type="GO" id="GO:0009279">
    <property type="term" value="C:cell outer membrane"/>
    <property type="evidence" value="ECO:0007669"/>
    <property type="project" value="UniProtKB-SubCell"/>
</dbReference>
<evidence type="ECO:0000256" key="10">
    <source>
        <dbReference type="ARBA" id="ARBA00023237"/>
    </source>
</evidence>
<evidence type="ECO:0000256" key="9">
    <source>
        <dbReference type="ARBA" id="ARBA00023136"/>
    </source>
</evidence>
<evidence type="ECO:0000256" key="12">
    <source>
        <dbReference type="RuleBase" id="RU003357"/>
    </source>
</evidence>
<dbReference type="InterPro" id="IPR036942">
    <property type="entry name" value="Beta-barrel_TonB_sf"/>
</dbReference>
<dbReference type="InterPro" id="IPR039426">
    <property type="entry name" value="TonB-dep_rcpt-like"/>
</dbReference>
<evidence type="ECO:0000256" key="3">
    <source>
        <dbReference type="ARBA" id="ARBA00022452"/>
    </source>
</evidence>
<evidence type="ECO:0000256" key="6">
    <source>
        <dbReference type="ARBA" id="ARBA00023004"/>
    </source>
</evidence>
<keyword evidence="3 11" id="KW-1134">Transmembrane beta strand</keyword>
<evidence type="ECO:0000313" key="17">
    <source>
        <dbReference type="Proteomes" id="UP001359886"/>
    </source>
</evidence>
<keyword evidence="13" id="KW-0732">Signal</keyword>
<dbReference type="Pfam" id="PF07715">
    <property type="entry name" value="Plug"/>
    <property type="match status" value="1"/>
</dbReference>
<evidence type="ECO:0000256" key="5">
    <source>
        <dbReference type="ARBA" id="ARBA00022692"/>
    </source>
</evidence>
<evidence type="ECO:0000256" key="4">
    <source>
        <dbReference type="ARBA" id="ARBA00022496"/>
    </source>
</evidence>
<dbReference type="PANTHER" id="PTHR32552">
    <property type="entry name" value="FERRICHROME IRON RECEPTOR-RELATED"/>
    <property type="match status" value="1"/>
</dbReference>
<dbReference type="AlphaFoldDB" id="A0AAW9R999"/>
<keyword evidence="4" id="KW-0410">Iron transport</keyword>
<dbReference type="GO" id="GO:0006826">
    <property type="term" value="P:iron ion transport"/>
    <property type="evidence" value="ECO:0007669"/>
    <property type="project" value="UniProtKB-KW"/>
</dbReference>
<dbReference type="Pfam" id="PF00593">
    <property type="entry name" value="TonB_dep_Rec_b-barrel"/>
    <property type="match status" value="1"/>
</dbReference>
<dbReference type="SUPFAM" id="SSF56935">
    <property type="entry name" value="Porins"/>
    <property type="match status" value="1"/>
</dbReference>
<dbReference type="PROSITE" id="PS52016">
    <property type="entry name" value="TONB_DEPENDENT_REC_3"/>
    <property type="match status" value="1"/>
</dbReference>
<keyword evidence="17" id="KW-1185">Reference proteome</keyword>
<dbReference type="EMBL" id="JAZHOG010000006">
    <property type="protein sequence ID" value="MEJ8568075.1"/>
    <property type="molecule type" value="Genomic_DNA"/>
</dbReference>
<dbReference type="InterPro" id="IPR000531">
    <property type="entry name" value="Beta-barrel_TonB"/>
</dbReference>
<evidence type="ECO:0000259" key="14">
    <source>
        <dbReference type="Pfam" id="PF00593"/>
    </source>
</evidence>
<dbReference type="Gene3D" id="2.40.170.20">
    <property type="entry name" value="TonB-dependent receptor, beta-barrel domain"/>
    <property type="match status" value="1"/>
</dbReference>
<evidence type="ECO:0000256" key="11">
    <source>
        <dbReference type="PROSITE-ProRule" id="PRU01360"/>
    </source>
</evidence>
<proteinExistence type="inferred from homology"/>
<keyword evidence="16" id="KW-0675">Receptor</keyword>